<keyword evidence="7" id="KW-0443">Lipid metabolism</keyword>
<dbReference type="CDD" id="cd00586">
    <property type="entry name" value="4HBT"/>
    <property type="match status" value="1"/>
</dbReference>
<dbReference type="InterPro" id="IPR050563">
    <property type="entry name" value="4-hydroxybenzoyl-CoA_TE"/>
</dbReference>
<evidence type="ECO:0000256" key="2">
    <source>
        <dbReference type="ARBA" id="ARBA00005953"/>
    </source>
</evidence>
<gene>
    <name evidence="8" type="primary">MKS2-2</name>
</gene>
<dbReference type="GO" id="GO:0009507">
    <property type="term" value="C:chloroplast"/>
    <property type="evidence" value="ECO:0007669"/>
    <property type="project" value="UniProtKB-SubCell"/>
</dbReference>
<reference evidence="8" key="1">
    <citation type="journal article" date="2019" name="Genes (Basel)">
        <title>Characterization of Solanum melongena Thioesterases Related to Tomato Methylketone Synthase 2.</title>
        <authorList>
            <person name="Khuat V.L.U."/>
            <person name="Bui V.T.T."/>
            <person name="Tran H.T.D."/>
            <person name="Truong N.X."/>
            <person name="Nguyen T.C."/>
            <person name="Mai P.H.H."/>
            <person name="Dang T.L.A."/>
            <person name="Dinh H.M."/>
            <person name="Pham H.T.A."/>
            <person name="Nguyen T.T.H."/>
        </authorList>
    </citation>
    <scope>NUCLEOTIDE SEQUENCE</scope>
</reference>
<organism evidence="8">
    <name type="scientific">Solanum melongena</name>
    <name type="common">Eggplant</name>
    <name type="synonym">Aubergine</name>
    <dbReference type="NCBI Taxonomy" id="223891"/>
    <lineage>
        <taxon>Eukaryota</taxon>
        <taxon>Viridiplantae</taxon>
        <taxon>Streptophyta</taxon>
        <taxon>Embryophyta</taxon>
        <taxon>Tracheophyta</taxon>
        <taxon>Spermatophyta</taxon>
        <taxon>Magnoliopsida</taxon>
        <taxon>eudicotyledons</taxon>
        <taxon>Gunneridae</taxon>
        <taxon>Pentapetalae</taxon>
        <taxon>asterids</taxon>
        <taxon>lamiids</taxon>
        <taxon>Solanales</taxon>
        <taxon>Solanaceae</taxon>
        <taxon>Solanoideae</taxon>
        <taxon>Solaneae</taxon>
        <taxon>Solanum</taxon>
    </lineage>
</organism>
<name>A0A518HFY0_SOLME</name>
<dbReference type="InterPro" id="IPR029069">
    <property type="entry name" value="HotDog_dom_sf"/>
</dbReference>
<dbReference type="SUPFAM" id="SSF54637">
    <property type="entry name" value="Thioesterase/thiol ester dehydrase-isomerase"/>
    <property type="match status" value="1"/>
</dbReference>
<comment type="similarity">
    <text evidence="2">Belongs to the 4-hydroxybenzoyl-CoA thioesterase family.</text>
</comment>
<dbReference type="SMR" id="A0A518HFY0"/>
<dbReference type="GO" id="GO:0016297">
    <property type="term" value="F:fatty acyl-[ACP] hydrolase activity"/>
    <property type="evidence" value="ECO:0007669"/>
    <property type="project" value="UniProtKB-ARBA"/>
</dbReference>
<dbReference type="PANTHER" id="PTHR31793">
    <property type="entry name" value="4-HYDROXYBENZOYL-COA THIOESTERASE FAMILY MEMBER"/>
    <property type="match status" value="1"/>
</dbReference>
<evidence type="ECO:0000256" key="1">
    <source>
        <dbReference type="ARBA" id="ARBA00004229"/>
    </source>
</evidence>
<evidence type="ECO:0000256" key="5">
    <source>
        <dbReference type="ARBA" id="ARBA00022801"/>
    </source>
</evidence>
<dbReference type="Pfam" id="PF13279">
    <property type="entry name" value="4HBT_2"/>
    <property type="match status" value="1"/>
</dbReference>
<proteinExistence type="inferred from homology"/>
<dbReference type="Gene3D" id="3.10.129.10">
    <property type="entry name" value="Hotdog Thioesterase"/>
    <property type="match status" value="1"/>
</dbReference>
<evidence type="ECO:0000256" key="4">
    <source>
        <dbReference type="ARBA" id="ARBA00022640"/>
    </source>
</evidence>
<keyword evidence="3" id="KW-0150">Chloroplast</keyword>
<dbReference type="EMBL" id="MK990609">
    <property type="protein sequence ID" value="QDV39735.1"/>
    <property type="molecule type" value="Genomic_DNA"/>
</dbReference>
<evidence type="ECO:0000313" key="8">
    <source>
        <dbReference type="EMBL" id="QDV39735.1"/>
    </source>
</evidence>
<dbReference type="GO" id="GO:0006629">
    <property type="term" value="P:lipid metabolic process"/>
    <property type="evidence" value="ECO:0007669"/>
    <property type="project" value="UniProtKB-KW"/>
</dbReference>
<evidence type="ECO:0000256" key="6">
    <source>
        <dbReference type="ARBA" id="ARBA00022946"/>
    </source>
</evidence>
<sequence length="201" mass="22466">MSQSMVSAVICNIGSNSVGNYRQRSSTFPVMQLPLRNVKLSASKLESLETHAVDLEGTKGGGQFYEIELKVRDYELDQFGVVNNATYASYCQHCRHELLEGLGISADEVVRAGGAIALTELSLKYLAPLKSGDRFVVKARACNFKAARLFFEHFIFKLPNQEPVLEARGVAVWLDKSYRPVRIPSEVKLKLLPFLRQEALK</sequence>
<comment type="subcellular location">
    <subcellularLocation>
        <location evidence="1">Plastid</location>
        <location evidence="1">Chloroplast</location>
    </subcellularLocation>
</comment>
<keyword evidence="4" id="KW-0934">Plastid</keyword>
<protein>
    <submittedName>
        <fullName evidence="8">Methylketone synthase 2-2</fullName>
    </submittedName>
</protein>
<keyword evidence="6" id="KW-0809">Transit peptide</keyword>
<evidence type="ECO:0000256" key="7">
    <source>
        <dbReference type="ARBA" id="ARBA00023098"/>
    </source>
</evidence>
<dbReference type="FunFam" id="3.10.129.10:FF:000037">
    <property type="entry name" value="acyl-acyl carrier protein thioesterase ATL3, chloroplastic"/>
    <property type="match status" value="1"/>
</dbReference>
<dbReference type="AlphaFoldDB" id="A0A518HFY0"/>
<evidence type="ECO:0000256" key="3">
    <source>
        <dbReference type="ARBA" id="ARBA00022528"/>
    </source>
</evidence>
<accession>A0A518HFY0</accession>
<dbReference type="PANTHER" id="PTHR31793:SF27">
    <property type="entry name" value="NOVEL THIOESTERASE SUPERFAMILY DOMAIN AND SAPOSIN A-TYPE DOMAIN CONTAINING PROTEIN (0610012H03RIK)"/>
    <property type="match status" value="1"/>
</dbReference>
<keyword evidence="5" id="KW-0378">Hydrolase</keyword>